<dbReference type="EMBL" id="MU864947">
    <property type="protein sequence ID" value="KAK4464554.1"/>
    <property type="molecule type" value="Genomic_DNA"/>
</dbReference>
<comment type="subcellular location">
    <subcellularLocation>
        <location evidence="1">Nucleus</location>
    </subcellularLocation>
</comment>
<evidence type="ECO:0000256" key="2">
    <source>
        <dbReference type="ARBA" id="ARBA00023015"/>
    </source>
</evidence>
<organism evidence="7 8">
    <name type="scientific">Cladorrhinum samala</name>
    <dbReference type="NCBI Taxonomy" id="585594"/>
    <lineage>
        <taxon>Eukaryota</taxon>
        <taxon>Fungi</taxon>
        <taxon>Dikarya</taxon>
        <taxon>Ascomycota</taxon>
        <taxon>Pezizomycotina</taxon>
        <taxon>Sordariomycetes</taxon>
        <taxon>Sordariomycetidae</taxon>
        <taxon>Sordariales</taxon>
        <taxon>Podosporaceae</taxon>
        <taxon>Cladorrhinum</taxon>
    </lineage>
</organism>
<dbReference type="GO" id="GO:0000976">
    <property type="term" value="F:transcription cis-regulatory region binding"/>
    <property type="evidence" value="ECO:0007669"/>
    <property type="project" value="TreeGrafter"/>
</dbReference>
<gene>
    <name evidence="7" type="ORF">QBC42DRAFT_171043</name>
</gene>
<evidence type="ECO:0000256" key="1">
    <source>
        <dbReference type="ARBA" id="ARBA00004123"/>
    </source>
</evidence>
<evidence type="ECO:0000313" key="8">
    <source>
        <dbReference type="Proteomes" id="UP001321749"/>
    </source>
</evidence>
<dbReference type="PANTHER" id="PTHR31845:SF10">
    <property type="entry name" value="ZN(II)2CYS6 TRANSCRIPTION FACTOR (EUROFUNG)"/>
    <property type="match status" value="1"/>
</dbReference>
<feature type="compositionally biased region" description="Polar residues" evidence="6">
    <location>
        <begin position="91"/>
        <end position="110"/>
    </location>
</feature>
<dbReference type="GO" id="GO:0005634">
    <property type="term" value="C:nucleus"/>
    <property type="evidence" value="ECO:0007669"/>
    <property type="project" value="UniProtKB-SubCell"/>
</dbReference>
<evidence type="ECO:0000256" key="6">
    <source>
        <dbReference type="SAM" id="MobiDB-lite"/>
    </source>
</evidence>
<keyword evidence="5" id="KW-0539">Nucleus</keyword>
<feature type="compositionally biased region" description="Low complexity" evidence="6">
    <location>
        <begin position="126"/>
        <end position="137"/>
    </location>
</feature>
<dbReference type="AlphaFoldDB" id="A0AAV9HUM1"/>
<name>A0AAV9HUM1_9PEZI</name>
<proteinExistence type="predicted"/>
<comment type="caution">
    <text evidence="7">The sequence shown here is derived from an EMBL/GenBank/DDBJ whole genome shotgun (WGS) entry which is preliminary data.</text>
</comment>
<reference evidence="7" key="2">
    <citation type="submission" date="2023-06" db="EMBL/GenBank/DDBJ databases">
        <authorList>
            <consortium name="Lawrence Berkeley National Laboratory"/>
            <person name="Mondo S.J."/>
            <person name="Hensen N."/>
            <person name="Bonometti L."/>
            <person name="Westerberg I."/>
            <person name="Brannstrom I.O."/>
            <person name="Guillou S."/>
            <person name="Cros-Aarteil S."/>
            <person name="Calhoun S."/>
            <person name="Haridas S."/>
            <person name="Kuo A."/>
            <person name="Pangilinan J."/>
            <person name="Riley R."/>
            <person name="Labutti K."/>
            <person name="Andreopoulos B."/>
            <person name="Lipzen A."/>
            <person name="Chen C."/>
            <person name="Yanf M."/>
            <person name="Daum C."/>
            <person name="Ng V."/>
            <person name="Clum A."/>
            <person name="Steindorff A."/>
            <person name="Ohm R."/>
            <person name="Martin F."/>
            <person name="Silar P."/>
            <person name="Natvig D."/>
            <person name="Lalanne C."/>
            <person name="Gautier V."/>
            <person name="Ament-Velasquez S.L."/>
            <person name="Kruys A."/>
            <person name="Hutchinson M.I."/>
            <person name="Powell A.J."/>
            <person name="Barry K."/>
            <person name="Miller A.N."/>
            <person name="Grigoriev I.V."/>
            <person name="Debuchy R."/>
            <person name="Gladieux P."/>
            <person name="Thoren M.H."/>
            <person name="Johannesson H."/>
        </authorList>
    </citation>
    <scope>NUCLEOTIDE SEQUENCE</scope>
    <source>
        <strain evidence="7">PSN324</strain>
    </source>
</reference>
<keyword evidence="3" id="KW-0238">DNA-binding</keyword>
<dbReference type="InterPro" id="IPR051089">
    <property type="entry name" value="prtT"/>
</dbReference>
<dbReference type="GO" id="GO:0000981">
    <property type="term" value="F:DNA-binding transcription factor activity, RNA polymerase II-specific"/>
    <property type="evidence" value="ECO:0007669"/>
    <property type="project" value="TreeGrafter"/>
</dbReference>
<evidence type="ECO:0000313" key="7">
    <source>
        <dbReference type="EMBL" id="KAK4464554.1"/>
    </source>
</evidence>
<keyword evidence="8" id="KW-1185">Reference proteome</keyword>
<feature type="region of interest" description="Disordered" evidence="6">
    <location>
        <begin position="44"/>
        <end position="143"/>
    </location>
</feature>
<sequence length="647" mass="71576">MRTKAIPTTKWGTACAQCATAKAKCSGRSGTPGSKCDRYVASLTRTFTPEDAKQPKKKKRENKEEKQEKNQEHRKKRVSRKDYPLTPESIRPSSSNTDSGAFDSLVSTPENAPASPSAMGDIGDTSCSSSSARSRMGSFERPPFAQSSVPDSYFYSAPPNCLGDQAAAHINPLFTEGQDDLDEMLLTKYRNQLMPLHPFVLIPDHVPAAMLKAHRPFLMLAIRMVAGFESLQSMRGQIQQVMDYLADRMFRQAERSLDLLMGIVVVLGWYHYHCMKHSQLNNLLCLAESLVSDLGLNRRPAGHAEERSMDEKRLLLGVWYLRSSAAMYLQQLISMPFTSYMRQCLVDVQEEKEHDLDSVVVYYLKIQYLTERVAVLTSPQAEQEQPAAERAAAMTSSREYLDKITRDMPESLKSNYGTVRSWFEAWVKGIPLSIYRSLPASMVFQLLYAVGSLVRSNQEGARAQEAAFGGRSVSPSSTEAIHILDRLVALSLTAPDMTNFWAALGERYEEVCSPPAESYAEQGGDEAPVAPMGCQASQPMYHGSLFIPPSRAGSVGPAGQDDYQVGPTSVPMIPVSGSMGHLHPNQWVVVGSQPQAWESGHASASWHSASSVPQMMMPEEVDPQLWMPETAQQGPNTYSEGGYYHMG</sequence>
<evidence type="ECO:0000256" key="3">
    <source>
        <dbReference type="ARBA" id="ARBA00023125"/>
    </source>
</evidence>
<keyword evidence="4" id="KW-0804">Transcription</keyword>
<protein>
    <submittedName>
        <fullName evidence="7">Uncharacterized protein</fullName>
    </submittedName>
</protein>
<dbReference type="CDD" id="cd12148">
    <property type="entry name" value="fungal_TF_MHR"/>
    <property type="match status" value="1"/>
</dbReference>
<dbReference type="PANTHER" id="PTHR31845">
    <property type="entry name" value="FINGER DOMAIN PROTEIN, PUTATIVE-RELATED"/>
    <property type="match status" value="1"/>
</dbReference>
<keyword evidence="2" id="KW-0805">Transcription regulation</keyword>
<evidence type="ECO:0000256" key="4">
    <source>
        <dbReference type="ARBA" id="ARBA00023163"/>
    </source>
</evidence>
<feature type="compositionally biased region" description="Basic and acidic residues" evidence="6">
    <location>
        <begin position="61"/>
        <end position="71"/>
    </location>
</feature>
<accession>A0AAV9HUM1</accession>
<evidence type="ECO:0000256" key="5">
    <source>
        <dbReference type="ARBA" id="ARBA00023242"/>
    </source>
</evidence>
<dbReference type="Proteomes" id="UP001321749">
    <property type="component" value="Unassembled WGS sequence"/>
</dbReference>
<reference evidence="7" key="1">
    <citation type="journal article" date="2023" name="Mol. Phylogenet. Evol.">
        <title>Genome-scale phylogeny and comparative genomics of the fungal order Sordariales.</title>
        <authorList>
            <person name="Hensen N."/>
            <person name="Bonometti L."/>
            <person name="Westerberg I."/>
            <person name="Brannstrom I.O."/>
            <person name="Guillou S."/>
            <person name="Cros-Aarteil S."/>
            <person name="Calhoun S."/>
            <person name="Haridas S."/>
            <person name="Kuo A."/>
            <person name="Mondo S."/>
            <person name="Pangilinan J."/>
            <person name="Riley R."/>
            <person name="LaButti K."/>
            <person name="Andreopoulos B."/>
            <person name="Lipzen A."/>
            <person name="Chen C."/>
            <person name="Yan M."/>
            <person name="Daum C."/>
            <person name="Ng V."/>
            <person name="Clum A."/>
            <person name="Steindorff A."/>
            <person name="Ohm R.A."/>
            <person name="Martin F."/>
            <person name="Silar P."/>
            <person name="Natvig D.O."/>
            <person name="Lalanne C."/>
            <person name="Gautier V."/>
            <person name="Ament-Velasquez S.L."/>
            <person name="Kruys A."/>
            <person name="Hutchinson M.I."/>
            <person name="Powell A.J."/>
            <person name="Barry K."/>
            <person name="Miller A.N."/>
            <person name="Grigoriev I.V."/>
            <person name="Debuchy R."/>
            <person name="Gladieux P."/>
            <person name="Hiltunen Thoren M."/>
            <person name="Johannesson H."/>
        </authorList>
    </citation>
    <scope>NUCLEOTIDE SEQUENCE</scope>
    <source>
        <strain evidence="7">PSN324</strain>
    </source>
</reference>